<proteinExistence type="predicted"/>
<organism evidence="6 7">
    <name type="scientific">Leifsonia kafniensis</name>
    <dbReference type="NCBI Taxonomy" id="475957"/>
    <lineage>
        <taxon>Bacteria</taxon>
        <taxon>Bacillati</taxon>
        <taxon>Actinomycetota</taxon>
        <taxon>Actinomycetes</taxon>
        <taxon>Micrococcales</taxon>
        <taxon>Microbacteriaceae</taxon>
        <taxon>Leifsonia</taxon>
    </lineage>
</organism>
<evidence type="ECO:0000259" key="5">
    <source>
        <dbReference type="PROSITE" id="PS50977"/>
    </source>
</evidence>
<protein>
    <submittedName>
        <fullName evidence="6">TetR/AcrR family transcriptional regulator</fullName>
    </submittedName>
</protein>
<feature type="DNA-binding region" description="H-T-H motif" evidence="4">
    <location>
        <begin position="35"/>
        <end position="54"/>
    </location>
</feature>
<dbReference type="Pfam" id="PF00440">
    <property type="entry name" value="TetR_N"/>
    <property type="match status" value="1"/>
</dbReference>
<evidence type="ECO:0000256" key="3">
    <source>
        <dbReference type="ARBA" id="ARBA00023163"/>
    </source>
</evidence>
<evidence type="ECO:0000256" key="1">
    <source>
        <dbReference type="ARBA" id="ARBA00023015"/>
    </source>
</evidence>
<name>A0ABP7KZ24_9MICO</name>
<keyword evidence="1" id="KW-0805">Transcription regulation</keyword>
<comment type="caution">
    <text evidence="6">The sequence shown here is derived from an EMBL/GenBank/DDBJ whole genome shotgun (WGS) entry which is preliminary data.</text>
</comment>
<dbReference type="InterPro" id="IPR001647">
    <property type="entry name" value="HTH_TetR"/>
</dbReference>
<dbReference type="InterPro" id="IPR009057">
    <property type="entry name" value="Homeodomain-like_sf"/>
</dbReference>
<evidence type="ECO:0000256" key="4">
    <source>
        <dbReference type="PROSITE-ProRule" id="PRU00335"/>
    </source>
</evidence>
<keyword evidence="3" id="KW-0804">Transcription</keyword>
<gene>
    <name evidence="6" type="ORF">GCM10022381_36930</name>
</gene>
<sequence length="203" mass="21360">MSNTPRGRPRSESTRVAILTAARDLLIEIGWDALSIEQIAIRAGVSKQTVYRWWRTKGDVVAEGIVEGTISFFTITVADSADIASDLKSTLSAMSTALTAPGVDPLRRALIAAAAANEEVALRQHDLLVAPVREGLKQRLARAVVSGELKPGTDVDTMVDALVGAIFHRITNARATGGDVSEGLADLILYGAATGTGPTTHSS</sequence>
<dbReference type="SUPFAM" id="SSF46689">
    <property type="entry name" value="Homeodomain-like"/>
    <property type="match status" value="1"/>
</dbReference>
<dbReference type="SUPFAM" id="SSF48498">
    <property type="entry name" value="Tetracyclin repressor-like, C-terminal domain"/>
    <property type="match status" value="1"/>
</dbReference>
<dbReference type="InterPro" id="IPR050109">
    <property type="entry name" value="HTH-type_TetR-like_transc_reg"/>
</dbReference>
<dbReference type="PRINTS" id="PR00455">
    <property type="entry name" value="HTHTETR"/>
</dbReference>
<dbReference type="RefSeq" id="WP_345069342.1">
    <property type="nucleotide sequence ID" value="NZ_BAABCN010000015.1"/>
</dbReference>
<dbReference type="PANTHER" id="PTHR30055:SF148">
    <property type="entry name" value="TETR-FAMILY TRANSCRIPTIONAL REGULATOR"/>
    <property type="match status" value="1"/>
</dbReference>
<dbReference type="InterPro" id="IPR011075">
    <property type="entry name" value="TetR_C"/>
</dbReference>
<feature type="domain" description="HTH tetR-type" evidence="5">
    <location>
        <begin position="12"/>
        <end position="72"/>
    </location>
</feature>
<evidence type="ECO:0000256" key="2">
    <source>
        <dbReference type="ARBA" id="ARBA00023125"/>
    </source>
</evidence>
<evidence type="ECO:0000313" key="6">
    <source>
        <dbReference type="EMBL" id="GAA3891692.1"/>
    </source>
</evidence>
<keyword evidence="2 4" id="KW-0238">DNA-binding</keyword>
<dbReference type="Proteomes" id="UP001501803">
    <property type="component" value="Unassembled WGS sequence"/>
</dbReference>
<keyword evidence="7" id="KW-1185">Reference proteome</keyword>
<dbReference type="EMBL" id="BAABCN010000015">
    <property type="protein sequence ID" value="GAA3891692.1"/>
    <property type="molecule type" value="Genomic_DNA"/>
</dbReference>
<dbReference type="PANTHER" id="PTHR30055">
    <property type="entry name" value="HTH-TYPE TRANSCRIPTIONAL REGULATOR RUTR"/>
    <property type="match status" value="1"/>
</dbReference>
<dbReference type="Pfam" id="PF16859">
    <property type="entry name" value="TetR_C_11"/>
    <property type="match status" value="1"/>
</dbReference>
<reference evidence="7" key="1">
    <citation type="journal article" date="2019" name="Int. J. Syst. Evol. Microbiol.">
        <title>The Global Catalogue of Microorganisms (GCM) 10K type strain sequencing project: providing services to taxonomists for standard genome sequencing and annotation.</title>
        <authorList>
            <consortium name="The Broad Institute Genomics Platform"/>
            <consortium name="The Broad Institute Genome Sequencing Center for Infectious Disease"/>
            <person name="Wu L."/>
            <person name="Ma J."/>
        </authorList>
    </citation>
    <scope>NUCLEOTIDE SEQUENCE [LARGE SCALE GENOMIC DNA]</scope>
    <source>
        <strain evidence="7">JCM 17021</strain>
    </source>
</reference>
<dbReference type="Gene3D" id="1.10.357.10">
    <property type="entry name" value="Tetracycline Repressor, domain 2"/>
    <property type="match status" value="1"/>
</dbReference>
<dbReference type="InterPro" id="IPR036271">
    <property type="entry name" value="Tet_transcr_reg_TetR-rel_C_sf"/>
</dbReference>
<accession>A0ABP7KZ24</accession>
<dbReference type="Gene3D" id="1.10.10.60">
    <property type="entry name" value="Homeodomain-like"/>
    <property type="match status" value="1"/>
</dbReference>
<evidence type="ECO:0000313" key="7">
    <source>
        <dbReference type="Proteomes" id="UP001501803"/>
    </source>
</evidence>
<dbReference type="PROSITE" id="PS50977">
    <property type="entry name" value="HTH_TETR_2"/>
    <property type="match status" value="1"/>
</dbReference>